<protein>
    <submittedName>
        <fullName evidence="1">Uncharacterized protein</fullName>
    </submittedName>
</protein>
<reference evidence="1 2" key="1">
    <citation type="submission" date="2019-03" db="EMBL/GenBank/DDBJ databases">
        <title>Diverse conjugative elements silence natural transformation in Legionella species.</title>
        <authorList>
            <person name="Durieux I."/>
            <person name="Ginevra C."/>
            <person name="Attaiech L."/>
            <person name="Picq K."/>
            <person name="Juan P.A."/>
            <person name="Jarraud S."/>
            <person name="Charpentier X."/>
        </authorList>
    </citation>
    <scope>NUCLEOTIDE SEQUENCE [LARGE SCALE GENOMIC DNA]</scope>
    <source>
        <strain evidence="1 2">HL-0427-4011</strain>
    </source>
</reference>
<name>A0AAX1EJI7_9GAMM</name>
<accession>A0AAX1EJI7</accession>
<dbReference type="AlphaFoldDB" id="A0AAX1EJI7"/>
<dbReference type="Proteomes" id="UP000295517">
    <property type="component" value="Chromosome"/>
</dbReference>
<sequence>MKREPNWYGLNMLPVYDEMLEGQLDASLGQFNNLKSAEHKPHVLNDEIVSRIIKSHTNQNEDIWVYFEQCRKWRNASPTSQELEVITLIEKNAAKLEQVNKDIIALASSFKDKTIDSILSKSNREAGLEWLLKACSKDYQNK</sequence>
<proteinExistence type="predicted"/>
<organism evidence="1 2">
    <name type="scientific">Legionella israelensis</name>
    <dbReference type="NCBI Taxonomy" id="454"/>
    <lineage>
        <taxon>Bacteria</taxon>
        <taxon>Pseudomonadati</taxon>
        <taxon>Pseudomonadota</taxon>
        <taxon>Gammaproteobacteria</taxon>
        <taxon>Legionellales</taxon>
        <taxon>Legionellaceae</taxon>
        <taxon>Legionella</taxon>
    </lineage>
</organism>
<evidence type="ECO:0000313" key="2">
    <source>
        <dbReference type="Proteomes" id="UP000295517"/>
    </source>
</evidence>
<gene>
    <name evidence="1" type="ORF">E3983_05125</name>
</gene>
<evidence type="ECO:0000313" key="1">
    <source>
        <dbReference type="EMBL" id="QBR85318.1"/>
    </source>
</evidence>
<dbReference type="EMBL" id="CP038254">
    <property type="protein sequence ID" value="QBR85318.1"/>
    <property type="molecule type" value="Genomic_DNA"/>
</dbReference>